<evidence type="ECO:0000313" key="9">
    <source>
        <dbReference type="EMBL" id="KAK8028052.1"/>
    </source>
</evidence>
<evidence type="ECO:0000256" key="3">
    <source>
        <dbReference type="ARBA" id="ARBA00022679"/>
    </source>
</evidence>
<evidence type="ECO:0000256" key="5">
    <source>
        <dbReference type="ARBA" id="ARBA00022927"/>
    </source>
</evidence>
<name>A0ABR1S899_9PEZI</name>
<keyword evidence="8" id="KW-0812">Transmembrane</keyword>
<keyword evidence="5" id="KW-0813">Transport</keyword>
<reference evidence="9 10" key="1">
    <citation type="submission" date="2023-01" db="EMBL/GenBank/DDBJ databases">
        <title>Analysis of 21 Apiospora genomes using comparative genomics revels a genus with tremendous synthesis potential of carbohydrate active enzymes and secondary metabolites.</title>
        <authorList>
            <person name="Sorensen T."/>
        </authorList>
    </citation>
    <scope>NUCLEOTIDE SEQUENCE [LARGE SCALE GENOMIC DNA]</scope>
    <source>
        <strain evidence="9 10">CBS 20057</strain>
    </source>
</reference>
<keyword evidence="5" id="KW-0653">Protein transport</keyword>
<dbReference type="InterPro" id="IPR007135">
    <property type="entry name" value="Atg3/Atg10"/>
</dbReference>
<evidence type="ECO:0000256" key="6">
    <source>
        <dbReference type="ARBA" id="ARBA00023006"/>
    </source>
</evidence>
<gene>
    <name evidence="9" type="ORF">PG991_005108</name>
</gene>
<protein>
    <recommendedName>
        <fullName evidence="2">Ubiquitin-like-conjugating enzyme ATG10</fullName>
    </recommendedName>
    <alternativeName>
        <fullName evidence="7">Autophagy-related protein 10</fullName>
    </alternativeName>
</protein>
<comment type="caution">
    <text evidence="9">The sequence shown here is derived from an EMBL/GenBank/DDBJ whole genome shotgun (WGS) entry which is preliminary data.</text>
</comment>
<dbReference type="Gene3D" id="3.30.1460.50">
    <property type="match status" value="1"/>
</dbReference>
<dbReference type="Proteomes" id="UP001396898">
    <property type="component" value="Unassembled WGS sequence"/>
</dbReference>
<evidence type="ECO:0000256" key="4">
    <source>
        <dbReference type="ARBA" id="ARBA00022786"/>
    </source>
</evidence>
<dbReference type="PANTHER" id="PTHR14957:SF1">
    <property type="entry name" value="UBIQUITIN-LIKE-CONJUGATING ENZYME ATG10"/>
    <property type="match status" value="1"/>
</dbReference>
<evidence type="ECO:0000313" key="10">
    <source>
        <dbReference type="Proteomes" id="UP001396898"/>
    </source>
</evidence>
<keyword evidence="6" id="KW-0072">Autophagy</keyword>
<accession>A0ABR1S899</accession>
<organism evidence="9 10">
    <name type="scientific">Apiospora marii</name>
    <dbReference type="NCBI Taxonomy" id="335849"/>
    <lineage>
        <taxon>Eukaryota</taxon>
        <taxon>Fungi</taxon>
        <taxon>Dikarya</taxon>
        <taxon>Ascomycota</taxon>
        <taxon>Pezizomycotina</taxon>
        <taxon>Sordariomycetes</taxon>
        <taxon>Xylariomycetidae</taxon>
        <taxon>Amphisphaeriales</taxon>
        <taxon>Apiosporaceae</taxon>
        <taxon>Apiospora</taxon>
    </lineage>
</organism>
<dbReference type="EMBL" id="JAQQWI010000007">
    <property type="protein sequence ID" value="KAK8028052.1"/>
    <property type="molecule type" value="Genomic_DNA"/>
</dbReference>
<evidence type="ECO:0000256" key="7">
    <source>
        <dbReference type="ARBA" id="ARBA00029833"/>
    </source>
</evidence>
<sequence length="265" mass="30142">MSHGIEHRSMYRNYPFLDKDEFAEACHFLDRKYCQARLGSLRRQWRLGVHSALDMSFGMDSDYATFVQISRPLEDTTNLGDLEATLNSFTMTETMDNGAMADDMAMDSEEDDQVKQKQNAKNARHMNNEAQLLQELLVKHPSKANFGHVRYEIHFHPTYRAPCLWFSLHDLPGEEASFDIDTVFRRLVPDQYKDSLRRTGTIGGVSADHHPLTGVPSFFVHPCFLSDAMAGFDCPKEDYLIVWLGLVGGCVGLWVPKEMALSNKA</sequence>
<keyword evidence="10" id="KW-1185">Reference proteome</keyword>
<evidence type="ECO:0000256" key="2">
    <source>
        <dbReference type="ARBA" id="ARBA00021099"/>
    </source>
</evidence>
<dbReference type="PANTHER" id="PTHR14957">
    <property type="entry name" value="UBIQUITIN-LIKE-CONJUGATING ENZYME ATG10"/>
    <property type="match status" value="1"/>
</dbReference>
<keyword evidence="4" id="KW-0833">Ubl conjugation pathway</keyword>
<keyword evidence="8" id="KW-1133">Transmembrane helix</keyword>
<keyword evidence="3" id="KW-0808">Transferase</keyword>
<proteinExistence type="inferred from homology"/>
<evidence type="ECO:0000256" key="1">
    <source>
        <dbReference type="ARBA" id="ARBA00005696"/>
    </source>
</evidence>
<dbReference type="Pfam" id="PF03987">
    <property type="entry name" value="Autophagy_act_C"/>
    <property type="match status" value="1"/>
</dbReference>
<evidence type="ECO:0000256" key="8">
    <source>
        <dbReference type="SAM" id="Phobius"/>
    </source>
</evidence>
<feature type="transmembrane region" description="Helical" evidence="8">
    <location>
        <begin position="239"/>
        <end position="256"/>
    </location>
</feature>
<keyword evidence="8" id="KW-0472">Membrane</keyword>
<comment type="similarity">
    <text evidence="1">Belongs to the ATG10 family.</text>
</comment>